<dbReference type="InterPro" id="IPR001675">
    <property type="entry name" value="Glyco_trans_29"/>
</dbReference>
<dbReference type="Pfam" id="PF00777">
    <property type="entry name" value="Glyco_transf_29"/>
    <property type="match status" value="1"/>
</dbReference>
<evidence type="ECO:0000256" key="15">
    <source>
        <dbReference type="ARBA" id="ARBA00050664"/>
    </source>
</evidence>
<dbReference type="GO" id="GO:0000139">
    <property type="term" value="C:Golgi membrane"/>
    <property type="evidence" value="ECO:0007669"/>
    <property type="project" value="UniProtKB-SubCell"/>
</dbReference>
<keyword evidence="7" id="KW-0735">Signal-anchor</keyword>
<keyword evidence="12" id="KW-0325">Glycoprotein</keyword>
<comment type="catalytic activity">
    <reaction evidence="16">
        <text>a 3-O-[N-acetyl-alpha-D-galactosaminyl]-L-threonyl-[protein] + CMP-N-acetyl-beta-neuraminate = a 3-O-[N-acetyl-alpha-neuraminosyl-(2-&gt;6)-N-acetyl-alpha-D-galactosaminyl]-L-threonyl-[protein] + CMP + H(+)</text>
        <dbReference type="Rhea" id="RHEA:81643"/>
        <dbReference type="Rhea" id="RHEA-COMP:11689"/>
        <dbReference type="Rhea" id="RHEA-COMP:19720"/>
        <dbReference type="ChEBI" id="CHEBI:15378"/>
        <dbReference type="ChEBI" id="CHEBI:57812"/>
        <dbReference type="ChEBI" id="CHEBI:60377"/>
        <dbReference type="ChEBI" id="CHEBI:87075"/>
        <dbReference type="ChEBI" id="CHEBI:231970"/>
    </reaction>
    <physiologicalReaction direction="left-to-right" evidence="16">
        <dbReference type="Rhea" id="RHEA:81644"/>
    </physiologicalReaction>
</comment>
<gene>
    <name evidence="18" type="ORF">E1301_Tti005937</name>
</gene>
<keyword evidence="10" id="KW-0472">Membrane</keyword>
<protein>
    <recommendedName>
        <fullName evidence="14">alpha-N-acetylgalactosaminide alpha-2,6-sialyltransferase</fullName>
        <ecNumber evidence="14">2.4.3.3</ecNumber>
    </recommendedName>
</protein>
<keyword evidence="9" id="KW-0333">Golgi apparatus</keyword>
<evidence type="ECO:0000313" key="19">
    <source>
        <dbReference type="Proteomes" id="UP000324632"/>
    </source>
</evidence>
<evidence type="ECO:0000256" key="16">
    <source>
        <dbReference type="ARBA" id="ARBA00052285"/>
    </source>
</evidence>
<evidence type="ECO:0000256" key="5">
    <source>
        <dbReference type="ARBA" id="ARBA00022679"/>
    </source>
</evidence>
<evidence type="ECO:0000256" key="3">
    <source>
        <dbReference type="ARBA" id="ARBA00006003"/>
    </source>
</evidence>
<dbReference type="InterPro" id="IPR012163">
    <property type="entry name" value="Sialyl_trans"/>
</dbReference>
<comment type="catalytic activity">
    <reaction evidence="15">
        <text>a 3-O-[N-acetyl-alpha-neuraminyl-(2-&gt;3)-beta-D-galactosyl-(1-&gt;3)-N-acetyl-alpha-D-galactosaminyl]-L-threonyl-[protein] + CMP-N-acetyl-beta-neuraminate = a 3-O-{alpha-Neu5Ac-(2-&gt;3)-beta-D-Gal-(1-&gt;3)-[alpha-Neu5Ac-(2-&gt;6)]-alpha-D-GalNAc}-L-threonyl-[protein] + CMP + H(+)</text>
        <dbReference type="Rhea" id="RHEA:81659"/>
        <dbReference type="Rhea" id="RHEA-COMP:14417"/>
        <dbReference type="Rhea" id="RHEA-COMP:16763"/>
        <dbReference type="ChEBI" id="CHEBI:15378"/>
        <dbReference type="ChEBI" id="CHEBI:57812"/>
        <dbReference type="ChEBI" id="CHEBI:60377"/>
        <dbReference type="ChEBI" id="CHEBI:139598"/>
        <dbReference type="ChEBI" id="CHEBI:156398"/>
    </reaction>
    <physiologicalReaction direction="left-to-right" evidence="15">
        <dbReference type="Rhea" id="RHEA:81660"/>
    </physiologicalReaction>
</comment>
<evidence type="ECO:0000256" key="8">
    <source>
        <dbReference type="ARBA" id="ARBA00022989"/>
    </source>
</evidence>
<sequence>MLVARIFLAISVSTLIILFLFVTFCDEKCILKTKTRKYFLFSVDKSNGTSLVQRAVQVYPTESRVMRDAAITTANVTKNPVNLEMQSTRIPVMDKHNFTSMPEWEFEDIYRLDPQFNNSVCTTSLRNSADPLFSKMFIPNIQLFLQSDHLNVSEWKRLYHFNNPFGYMGVSYTAIKAGVDTIPKLNSTQILQVPTDAEDGCIRCAVVGTSGILNGSGLGTEIDSNHYVFRMNAAIIAGHEEDVGRRTSVYVHTAHSLITSLILHKKRGFTKIPTDKVCHMDIKYVLIPEGPRDYNFLESLMKNRSIPSGEYRKRTPRNYYSGHFNESSYYVLHPDFLRYVRNRFLKTERLRTKRWWIVRPTNGAFTLLLAMHTCDIVRVYGFSTADHWKYPNYYYDTTHTKMVFFVNHDYLLEMQTWRKLHDDKHIWLYLRNSDS</sequence>
<keyword evidence="8" id="KW-1133">Transmembrane helix</keyword>
<dbReference type="Gene3D" id="3.90.1480.20">
    <property type="entry name" value="Glycosyl transferase family 29"/>
    <property type="match status" value="1"/>
</dbReference>
<evidence type="ECO:0000313" key="18">
    <source>
        <dbReference type="EMBL" id="KAA0725225.1"/>
    </source>
</evidence>
<dbReference type="AlphaFoldDB" id="A0A5A9PU35"/>
<evidence type="ECO:0000256" key="12">
    <source>
        <dbReference type="ARBA" id="ARBA00023180"/>
    </source>
</evidence>
<comment type="caution">
    <text evidence="18">The sequence shown here is derived from an EMBL/GenBank/DDBJ whole genome shotgun (WGS) entry which is preliminary data.</text>
</comment>
<keyword evidence="11" id="KW-1015">Disulfide bond</keyword>
<evidence type="ECO:0000256" key="6">
    <source>
        <dbReference type="ARBA" id="ARBA00022692"/>
    </source>
</evidence>
<comment type="catalytic activity">
    <reaction evidence="13">
        <text>a beta-D-galactosyl-(1-&gt;3)-N-acetyl-alpha-D-galactosaminyl derivative + CMP-N-acetyl-beta-neuraminate = a beta-D-galactosyl-(1-&gt;3)-[N-acetyl-alpha-neuraminyl-(2-&gt;6)]-N-acetyl-alpha-D-galactosaminyl derivative + CMP + H(+)</text>
        <dbReference type="Rhea" id="RHEA:11136"/>
        <dbReference type="ChEBI" id="CHEBI:15378"/>
        <dbReference type="ChEBI" id="CHEBI:57812"/>
        <dbReference type="ChEBI" id="CHEBI:60377"/>
        <dbReference type="ChEBI" id="CHEBI:133470"/>
        <dbReference type="ChEBI" id="CHEBI:140764"/>
        <dbReference type="EC" id="2.4.3.3"/>
    </reaction>
    <physiologicalReaction direction="left-to-right" evidence="13">
        <dbReference type="Rhea" id="RHEA:11137"/>
    </physiologicalReaction>
</comment>
<dbReference type="Proteomes" id="UP000324632">
    <property type="component" value="Chromosome 1"/>
</dbReference>
<comment type="pathway">
    <text evidence="2">Protein modification; protein glycosylation.</text>
</comment>
<dbReference type="GO" id="GO:0009312">
    <property type="term" value="P:oligosaccharide biosynthetic process"/>
    <property type="evidence" value="ECO:0007669"/>
    <property type="project" value="TreeGrafter"/>
</dbReference>
<comment type="similarity">
    <text evidence="3">Belongs to the glycosyltransferase 29 family.</text>
</comment>
<dbReference type="GO" id="GO:0001665">
    <property type="term" value="F:alpha-N-acetylgalactosaminide alpha-2,6-sialyltransferase activity"/>
    <property type="evidence" value="ECO:0007669"/>
    <property type="project" value="UniProtKB-EC"/>
</dbReference>
<keyword evidence="4 18" id="KW-0328">Glycosyltransferase</keyword>
<dbReference type="PANTHER" id="PTHR45941">
    <property type="entry name" value="ALPHA-N-ACETYLGALACTOSAMINIDE ALPHA-2,6-SIALYLTRANSFERASE 2-LIKE-RELATED"/>
    <property type="match status" value="1"/>
</dbReference>
<accession>A0A5A9PU35</accession>
<dbReference type="PIRSF" id="PIRSF005557">
    <property type="entry name" value="Sialyl_trans"/>
    <property type="match status" value="1"/>
</dbReference>
<keyword evidence="5 18" id="KW-0808">Transferase</keyword>
<feature type="disulfide bond" evidence="17">
    <location>
        <begin position="204"/>
        <end position="374"/>
    </location>
</feature>
<evidence type="ECO:0000256" key="9">
    <source>
        <dbReference type="ARBA" id="ARBA00023034"/>
    </source>
</evidence>
<keyword evidence="6" id="KW-0812">Transmembrane</keyword>
<evidence type="ECO:0000256" key="13">
    <source>
        <dbReference type="ARBA" id="ARBA00036348"/>
    </source>
</evidence>
<dbReference type="EMBL" id="SOYY01000001">
    <property type="protein sequence ID" value="KAA0725225.1"/>
    <property type="molecule type" value="Genomic_DNA"/>
</dbReference>
<comment type="subcellular location">
    <subcellularLocation>
        <location evidence="1">Golgi apparatus membrane</location>
        <topology evidence="1">Single-pass type II membrane protein</topology>
    </subcellularLocation>
</comment>
<dbReference type="EC" id="2.4.3.3" evidence="14"/>
<keyword evidence="19" id="KW-1185">Reference proteome</keyword>
<evidence type="ECO:0000256" key="4">
    <source>
        <dbReference type="ARBA" id="ARBA00022676"/>
    </source>
</evidence>
<evidence type="ECO:0000256" key="17">
    <source>
        <dbReference type="PIRSR" id="PIRSR005557-2"/>
    </source>
</evidence>
<dbReference type="InterPro" id="IPR038578">
    <property type="entry name" value="GT29-like_sf"/>
</dbReference>
<organism evidence="18 19">
    <name type="scientific">Triplophysa tibetana</name>
    <dbReference type="NCBI Taxonomy" id="1572043"/>
    <lineage>
        <taxon>Eukaryota</taxon>
        <taxon>Metazoa</taxon>
        <taxon>Chordata</taxon>
        <taxon>Craniata</taxon>
        <taxon>Vertebrata</taxon>
        <taxon>Euteleostomi</taxon>
        <taxon>Actinopterygii</taxon>
        <taxon>Neopterygii</taxon>
        <taxon>Teleostei</taxon>
        <taxon>Ostariophysi</taxon>
        <taxon>Cypriniformes</taxon>
        <taxon>Nemacheilidae</taxon>
        <taxon>Triplophysa</taxon>
    </lineage>
</organism>
<evidence type="ECO:0000256" key="14">
    <source>
        <dbReference type="ARBA" id="ARBA00039109"/>
    </source>
</evidence>
<evidence type="ECO:0000256" key="7">
    <source>
        <dbReference type="ARBA" id="ARBA00022968"/>
    </source>
</evidence>
<evidence type="ECO:0000256" key="10">
    <source>
        <dbReference type="ARBA" id="ARBA00023136"/>
    </source>
</evidence>
<name>A0A5A9PU35_9TELE</name>
<dbReference type="PANTHER" id="PTHR45941:SF1">
    <property type="entry name" value="ALPHA-N-ACETYLGALACTOSAMINIDE ALPHA-2,6-SIALYLTRANSFERASE 1"/>
    <property type="match status" value="1"/>
</dbReference>
<proteinExistence type="inferred from homology"/>
<evidence type="ECO:0000256" key="11">
    <source>
        <dbReference type="ARBA" id="ARBA00023157"/>
    </source>
</evidence>
<evidence type="ECO:0000256" key="2">
    <source>
        <dbReference type="ARBA" id="ARBA00004922"/>
    </source>
</evidence>
<reference evidence="18 19" key="1">
    <citation type="journal article" date="2019" name="Mol. Ecol. Resour.">
        <title>Chromosome-level genome assembly of Triplophysa tibetana, a fish adapted to the harsh high-altitude environment of the Tibetan Plateau.</title>
        <authorList>
            <person name="Yang X."/>
            <person name="Liu H."/>
            <person name="Ma Z."/>
            <person name="Zou Y."/>
            <person name="Zou M."/>
            <person name="Mao Y."/>
            <person name="Li X."/>
            <person name="Wang H."/>
            <person name="Chen T."/>
            <person name="Wang W."/>
            <person name="Yang R."/>
        </authorList>
    </citation>
    <scope>NUCLEOTIDE SEQUENCE [LARGE SCALE GENOMIC DNA]</scope>
    <source>
        <strain evidence="18">TTIB1903HZAU</strain>
        <tissue evidence="18">Muscle</tissue>
    </source>
</reference>
<evidence type="ECO:0000256" key="1">
    <source>
        <dbReference type="ARBA" id="ARBA00004323"/>
    </source>
</evidence>